<dbReference type="InterPro" id="IPR023562">
    <property type="entry name" value="ClpP/TepA"/>
</dbReference>
<dbReference type="EMBL" id="QYBC01000006">
    <property type="protein sequence ID" value="RYB05723.1"/>
    <property type="molecule type" value="Genomic_DNA"/>
</dbReference>
<evidence type="ECO:0000256" key="1">
    <source>
        <dbReference type="ARBA" id="ARBA00022670"/>
    </source>
</evidence>
<gene>
    <name evidence="4" type="ORF">D3272_09065</name>
</gene>
<organism evidence="4 5">
    <name type="scientific">Lichenibacterium ramalinae</name>
    <dbReference type="NCBI Taxonomy" id="2316527"/>
    <lineage>
        <taxon>Bacteria</taxon>
        <taxon>Pseudomonadati</taxon>
        <taxon>Pseudomonadota</taxon>
        <taxon>Alphaproteobacteria</taxon>
        <taxon>Hyphomicrobiales</taxon>
        <taxon>Lichenihabitantaceae</taxon>
        <taxon>Lichenibacterium</taxon>
    </lineage>
</organism>
<dbReference type="Gene3D" id="3.90.226.10">
    <property type="entry name" value="2-enoyl-CoA Hydratase, Chain A, domain 1"/>
    <property type="match status" value="1"/>
</dbReference>
<dbReference type="InterPro" id="IPR029045">
    <property type="entry name" value="ClpP/crotonase-like_dom_sf"/>
</dbReference>
<dbReference type="GO" id="GO:0006515">
    <property type="term" value="P:protein quality control for misfolded or incompletely synthesized proteins"/>
    <property type="evidence" value="ECO:0007669"/>
    <property type="project" value="TreeGrafter"/>
</dbReference>
<dbReference type="AlphaFoldDB" id="A0A4Q2REV7"/>
<dbReference type="GO" id="GO:0009368">
    <property type="term" value="C:endopeptidase Clp complex"/>
    <property type="evidence" value="ECO:0007669"/>
    <property type="project" value="TreeGrafter"/>
</dbReference>
<dbReference type="SUPFAM" id="SSF52096">
    <property type="entry name" value="ClpP/crotonase"/>
    <property type="match status" value="1"/>
</dbReference>
<dbReference type="RefSeq" id="WP_129218832.1">
    <property type="nucleotide sequence ID" value="NZ_QYBC01000006.1"/>
</dbReference>
<reference evidence="4 5" key="1">
    <citation type="submission" date="2018-09" db="EMBL/GenBank/DDBJ databases">
        <authorList>
            <person name="Grouzdev D.S."/>
            <person name="Krutkina M.S."/>
        </authorList>
    </citation>
    <scope>NUCLEOTIDE SEQUENCE [LARGE SCALE GENOMIC DNA]</scope>
    <source>
        <strain evidence="4 5">RmlP001</strain>
    </source>
</reference>
<dbReference type="Proteomes" id="UP000289411">
    <property type="component" value="Unassembled WGS sequence"/>
</dbReference>
<evidence type="ECO:0000256" key="3">
    <source>
        <dbReference type="ARBA" id="ARBA00022825"/>
    </source>
</evidence>
<dbReference type="GO" id="GO:0051117">
    <property type="term" value="F:ATPase binding"/>
    <property type="evidence" value="ECO:0007669"/>
    <property type="project" value="TreeGrafter"/>
</dbReference>
<evidence type="ECO:0000256" key="2">
    <source>
        <dbReference type="ARBA" id="ARBA00022801"/>
    </source>
</evidence>
<dbReference type="Pfam" id="PF00574">
    <property type="entry name" value="CLP_protease"/>
    <property type="match status" value="1"/>
</dbReference>
<keyword evidence="2" id="KW-0378">Hydrolase</keyword>
<comment type="caution">
    <text evidence="4">The sequence shown here is derived from an EMBL/GenBank/DDBJ whole genome shotgun (WGS) entry which is preliminary data.</text>
</comment>
<dbReference type="GO" id="GO:0004252">
    <property type="term" value="F:serine-type endopeptidase activity"/>
    <property type="evidence" value="ECO:0007669"/>
    <property type="project" value="TreeGrafter"/>
</dbReference>
<keyword evidence="5" id="KW-1185">Reference proteome</keyword>
<name>A0A4Q2REV7_9HYPH</name>
<dbReference type="PANTHER" id="PTHR10381:SF70">
    <property type="entry name" value="ATP-DEPENDENT CLP PROTEASE PROTEOLYTIC SUBUNIT"/>
    <property type="match status" value="1"/>
</dbReference>
<dbReference type="CDD" id="cd07016">
    <property type="entry name" value="S14_ClpP_1"/>
    <property type="match status" value="1"/>
</dbReference>
<proteinExistence type="predicted"/>
<reference evidence="4 5" key="2">
    <citation type="submission" date="2019-02" db="EMBL/GenBank/DDBJ databases">
        <title>'Lichenibacterium ramalinii' gen. nov. sp. nov., 'Lichenibacterium minor' gen. nov. sp. nov.</title>
        <authorList>
            <person name="Pankratov T."/>
        </authorList>
    </citation>
    <scope>NUCLEOTIDE SEQUENCE [LARGE SCALE GENOMIC DNA]</scope>
    <source>
        <strain evidence="4 5">RmlP001</strain>
    </source>
</reference>
<keyword evidence="1 4" id="KW-0645">Protease</keyword>
<evidence type="ECO:0000313" key="4">
    <source>
        <dbReference type="EMBL" id="RYB05723.1"/>
    </source>
</evidence>
<evidence type="ECO:0000313" key="5">
    <source>
        <dbReference type="Proteomes" id="UP000289411"/>
    </source>
</evidence>
<dbReference type="NCBIfam" id="NF045542">
    <property type="entry name" value="Clp_rel_HeadMat"/>
    <property type="match status" value="1"/>
</dbReference>
<dbReference type="GO" id="GO:0004176">
    <property type="term" value="F:ATP-dependent peptidase activity"/>
    <property type="evidence" value="ECO:0007669"/>
    <property type="project" value="TreeGrafter"/>
</dbReference>
<accession>A0A4Q2REV7</accession>
<dbReference type="PANTHER" id="PTHR10381">
    <property type="entry name" value="ATP-DEPENDENT CLP PROTEASE PROTEOLYTIC SUBUNIT"/>
    <property type="match status" value="1"/>
</dbReference>
<keyword evidence="3" id="KW-0720">Serine protease</keyword>
<protein>
    <submittedName>
        <fullName evidence="4">Clp protease ClpP</fullName>
    </submittedName>
</protein>
<sequence>MSYIQKGSELVLIGDVGDLGLGERFFTAADVRAALVKVGRNTRATARINSGGGSATEGAAVAAAFAAHPGKVTCVVEGVAASAASVAACGADRIEMALGAVWMLHEGSALTIGTVEDHQGALDGLEAVNAAMADLYARKSGIPVEAVRDMMERETWMTPDEACDAGFAEAIVGETEPRKPARFDYAARYQHAPAALLTRLPKAKVRRPEPPLIADDEPLDPAEIAELCAAAEQPALVAELIRAKVTLPQARARLDVIGDMTAMLTLSRGVIPPTLKAEMLSGKLTITQARERIFDAMAARSEDPDAAVDHHKRSNAGAADGRVLMKRSMEKMVAQKYGPDALKKKDTQQ</sequence>
<dbReference type="OrthoDB" id="9806592at2"/>